<evidence type="ECO:0000256" key="6">
    <source>
        <dbReference type="ARBA" id="ARBA00022833"/>
    </source>
</evidence>
<feature type="region of interest" description="Disordered" evidence="13">
    <location>
        <begin position="351"/>
        <end position="373"/>
    </location>
</feature>
<dbReference type="Pfam" id="PF00684">
    <property type="entry name" value="DnaJ_CXXCXGXG"/>
    <property type="match status" value="1"/>
</dbReference>
<dbReference type="GO" id="GO:0005524">
    <property type="term" value="F:ATP binding"/>
    <property type="evidence" value="ECO:0007669"/>
    <property type="project" value="InterPro"/>
</dbReference>
<dbReference type="KEGG" id="tbk:HF295_01250"/>
<dbReference type="SUPFAM" id="SSF49493">
    <property type="entry name" value="HSP40/DnaJ peptide-binding domain"/>
    <property type="match status" value="2"/>
</dbReference>
<dbReference type="PRINTS" id="PR00625">
    <property type="entry name" value="JDOMAIN"/>
</dbReference>
<dbReference type="Gene3D" id="2.10.230.10">
    <property type="entry name" value="Heat shock protein DnaJ, cysteine-rich domain"/>
    <property type="match status" value="1"/>
</dbReference>
<dbReference type="FunFam" id="2.60.260.20:FF:000005">
    <property type="entry name" value="Chaperone protein dnaJ 1, mitochondrial"/>
    <property type="match status" value="1"/>
</dbReference>
<dbReference type="InterPro" id="IPR001305">
    <property type="entry name" value="HSP_DnaJ_Cys-rich_dom"/>
</dbReference>
<evidence type="ECO:0000256" key="1">
    <source>
        <dbReference type="ARBA" id="ARBA00022490"/>
    </source>
</evidence>
<evidence type="ECO:0000259" key="14">
    <source>
        <dbReference type="PROSITE" id="PS50076"/>
    </source>
</evidence>
<keyword evidence="4 11" id="KW-0677">Repeat</keyword>
<feature type="binding site" evidence="11">
    <location>
        <position position="163"/>
    </location>
    <ligand>
        <name>Zn(2+)</name>
        <dbReference type="ChEBI" id="CHEBI:29105"/>
        <label>2</label>
    </ligand>
</feature>
<dbReference type="FunFam" id="2.10.230.10:FF:000002">
    <property type="entry name" value="Molecular chaperone DnaJ"/>
    <property type="match status" value="1"/>
</dbReference>
<feature type="binding site" evidence="11">
    <location>
        <position position="189"/>
    </location>
    <ligand>
        <name>Zn(2+)</name>
        <dbReference type="ChEBI" id="CHEBI:29105"/>
        <label>2</label>
    </ligand>
</feature>
<dbReference type="InterPro" id="IPR001623">
    <property type="entry name" value="DnaJ_domain"/>
</dbReference>
<evidence type="ECO:0000256" key="8">
    <source>
        <dbReference type="ARBA" id="ARBA00023186"/>
    </source>
</evidence>
<dbReference type="GO" id="GO:0051082">
    <property type="term" value="F:unfolded protein binding"/>
    <property type="evidence" value="ECO:0007669"/>
    <property type="project" value="UniProtKB-UniRule"/>
</dbReference>
<dbReference type="InterPro" id="IPR002939">
    <property type="entry name" value="DnaJ_C"/>
</dbReference>
<dbReference type="CDD" id="cd10719">
    <property type="entry name" value="DnaJ_zf"/>
    <property type="match status" value="1"/>
</dbReference>
<evidence type="ECO:0000256" key="5">
    <source>
        <dbReference type="ARBA" id="ARBA00022771"/>
    </source>
</evidence>
<evidence type="ECO:0000313" key="17">
    <source>
        <dbReference type="Proteomes" id="UP000512167"/>
    </source>
</evidence>
<dbReference type="PANTHER" id="PTHR43096:SF48">
    <property type="entry name" value="CHAPERONE PROTEIN DNAJ"/>
    <property type="match status" value="1"/>
</dbReference>
<proteinExistence type="inferred from homology"/>
<dbReference type="PROSITE" id="PS50076">
    <property type="entry name" value="DNAJ_2"/>
    <property type="match status" value="1"/>
</dbReference>
<dbReference type="HAMAP" id="MF_01152">
    <property type="entry name" value="DnaJ"/>
    <property type="match status" value="1"/>
</dbReference>
<dbReference type="PROSITE" id="PS51188">
    <property type="entry name" value="ZF_CR"/>
    <property type="match status" value="1"/>
</dbReference>
<keyword evidence="1 11" id="KW-0963">Cytoplasm</keyword>
<feature type="binding site" evidence="11">
    <location>
        <position position="149"/>
    </location>
    <ligand>
        <name>Zn(2+)</name>
        <dbReference type="ChEBI" id="CHEBI:29105"/>
        <label>1</label>
    </ligand>
</feature>
<dbReference type="CDD" id="cd06257">
    <property type="entry name" value="DnaJ"/>
    <property type="match status" value="1"/>
</dbReference>
<keyword evidence="17" id="KW-1185">Reference proteome</keyword>
<feature type="domain" description="J" evidence="14">
    <location>
        <begin position="5"/>
        <end position="69"/>
    </location>
</feature>
<dbReference type="GO" id="GO:0009408">
    <property type="term" value="P:response to heat"/>
    <property type="evidence" value="ECO:0007669"/>
    <property type="project" value="InterPro"/>
</dbReference>
<feature type="binding site" evidence="11">
    <location>
        <position position="166"/>
    </location>
    <ligand>
        <name>Zn(2+)</name>
        <dbReference type="ChEBI" id="CHEBI:29105"/>
        <label>2</label>
    </ligand>
</feature>
<keyword evidence="8 11" id="KW-0143">Chaperone</keyword>
<feature type="binding site" evidence="11">
    <location>
        <position position="146"/>
    </location>
    <ligand>
        <name>Zn(2+)</name>
        <dbReference type="ChEBI" id="CHEBI:29105"/>
        <label>1</label>
    </ligand>
</feature>
<dbReference type="NCBIfam" id="TIGR02349">
    <property type="entry name" value="DnaJ_bact"/>
    <property type="match status" value="1"/>
</dbReference>
<accession>A0A7L6N4Q5</accession>
<comment type="similarity">
    <text evidence="9 11">Belongs to the DnaJ family.</text>
</comment>
<dbReference type="EMBL" id="CP051151">
    <property type="protein sequence ID" value="QLY39559.1"/>
    <property type="molecule type" value="Genomic_DNA"/>
</dbReference>
<dbReference type="InterPro" id="IPR036410">
    <property type="entry name" value="HSP_DnaJ_Cys-rich_dom_sf"/>
</dbReference>
<feature type="repeat" description="CXXCXGXG motif" evidence="11">
    <location>
        <begin position="189"/>
        <end position="196"/>
    </location>
</feature>
<feature type="repeat" description="CXXCXGXG motif" evidence="11">
    <location>
        <begin position="203"/>
        <end position="210"/>
    </location>
</feature>
<evidence type="ECO:0000256" key="2">
    <source>
        <dbReference type="ARBA" id="ARBA00022705"/>
    </source>
</evidence>
<dbReference type="GO" id="GO:0008270">
    <property type="term" value="F:zinc ion binding"/>
    <property type="evidence" value="ECO:0007669"/>
    <property type="project" value="UniProtKB-UniRule"/>
</dbReference>
<dbReference type="Gene3D" id="2.60.260.20">
    <property type="entry name" value="Urease metallochaperone UreE, N-terminal domain"/>
    <property type="match status" value="2"/>
</dbReference>
<evidence type="ECO:0000256" key="9">
    <source>
        <dbReference type="ARBA" id="ARBA00061004"/>
    </source>
</evidence>
<dbReference type="GO" id="GO:0006260">
    <property type="term" value="P:DNA replication"/>
    <property type="evidence" value="ECO:0007669"/>
    <property type="project" value="UniProtKB-KW"/>
</dbReference>
<dbReference type="PANTHER" id="PTHR43096">
    <property type="entry name" value="DNAJ HOMOLOG 1, MITOCHONDRIAL-RELATED"/>
    <property type="match status" value="1"/>
</dbReference>
<comment type="subcellular location">
    <subcellularLocation>
        <location evidence="11">Cytoplasm</location>
    </subcellularLocation>
</comment>
<keyword evidence="3 11" id="KW-0479">Metal-binding</keyword>
<evidence type="ECO:0000256" key="4">
    <source>
        <dbReference type="ARBA" id="ARBA00022737"/>
    </source>
</evidence>
<feature type="zinc finger region" description="CR-type" evidence="12">
    <location>
        <begin position="133"/>
        <end position="215"/>
    </location>
</feature>
<dbReference type="InterPro" id="IPR018253">
    <property type="entry name" value="DnaJ_domain_CS"/>
</dbReference>
<feature type="domain" description="CR-type" evidence="15">
    <location>
        <begin position="133"/>
        <end position="215"/>
    </location>
</feature>
<organism evidence="16 17">
    <name type="scientific">Hujiaoplasma nucleasis</name>
    <dbReference type="NCBI Taxonomy" id="2725268"/>
    <lineage>
        <taxon>Bacteria</taxon>
        <taxon>Bacillati</taxon>
        <taxon>Mycoplasmatota</taxon>
        <taxon>Mollicutes</taxon>
        <taxon>Candidatus Izemoplasmatales</taxon>
        <taxon>Hujiaoplasmataceae</taxon>
        <taxon>Hujiaoplasma</taxon>
    </lineage>
</organism>
<comment type="cofactor">
    <cofactor evidence="11">
        <name>Zn(2+)</name>
        <dbReference type="ChEBI" id="CHEBI:29105"/>
    </cofactor>
    <text evidence="11">Binds 2 Zn(2+) ions per monomer.</text>
</comment>
<evidence type="ECO:0000256" key="11">
    <source>
        <dbReference type="HAMAP-Rule" id="MF_01152"/>
    </source>
</evidence>
<evidence type="ECO:0000256" key="13">
    <source>
        <dbReference type="SAM" id="MobiDB-lite"/>
    </source>
</evidence>
<feature type="binding site" evidence="11">
    <location>
        <position position="206"/>
    </location>
    <ligand>
        <name>Zn(2+)</name>
        <dbReference type="ChEBI" id="CHEBI:29105"/>
        <label>1</label>
    </ligand>
</feature>
<feature type="repeat" description="CXXCXGXG motif" evidence="11">
    <location>
        <begin position="163"/>
        <end position="170"/>
    </location>
</feature>
<evidence type="ECO:0000313" key="16">
    <source>
        <dbReference type="EMBL" id="QLY39559.1"/>
    </source>
</evidence>
<protein>
    <recommendedName>
        <fullName evidence="10 11">Chaperone protein DnaJ</fullName>
    </recommendedName>
</protein>
<keyword evidence="2 11" id="KW-0235">DNA replication</keyword>
<evidence type="ECO:0000259" key="15">
    <source>
        <dbReference type="PROSITE" id="PS51188"/>
    </source>
</evidence>
<feature type="binding site" evidence="11">
    <location>
        <position position="192"/>
    </location>
    <ligand>
        <name>Zn(2+)</name>
        <dbReference type="ChEBI" id="CHEBI:29105"/>
        <label>2</label>
    </ligand>
</feature>
<name>A0A7L6N4Q5_9MOLU</name>
<dbReference type="SUPFAM" id="SSF57938">
    <property type="entry name" value="DnaJ/Hsp40 cysteine-rich domain"/>
    <property type="match status" value="1"/>
</dbReference>
<dbReference type="InterPro" id="IPR012724">
    <property type="entry name" value="DnaJ"/>
</dbReference>
<dbReference type="AlphaFoldDB" id="A0A7L6N4Q5"/>
<dbReference type="Gene3D" id="1.10.287.110">
    <property type="entry name" value="DnaJ domain"/>
    <property type="match status" value="1"/>
</dbReference>
<dbReference type="SMART" id="SM00271">
    <property type="entry name" value="DnaJ"/>
    <property type="match status" value="1"/>
</dbReference>
<comment type="domain">
    <text evidence="11">The J domain is necessary and sufficient to stimulate DnaK ATPase activity. Zinc center 1 plays an important role in the autonomous, DnaK-independent chaperone activity of DnaJ. Zinc center 2 is essential for interaction with DnaK and for DnaJ activity.</text>
</comment>
<evidence type="ECO:0000256" key="7">
    <source>
        <dbReference type="ARBA" id="ARBA00023016"/>
    </source>
</evidence>
<keyword evidence="5 11" id="KW-0863">Zinc-finger</keyword>
<dbReference type="InterPro" id="IPR008971">
    <property type="entry name" value="HSP40/DnaJ_pept-bd"/>
</dbReference>
<reference evidence="16 17" key="1">
    <citation type="submission" date="2020-04" db="EMBL/GenBank/DDBJ databases">
        <authorList>
            <person name="Zheng R.K."/>
            <person name="Sun C.M."/>
        </authorList>
    </citation>
    <scope>NUCLEOTIDE SEQUENCE [LARGE SCALE GENOMIC DNA]</scope>
    <source>
        <strain evidence="17">zrk29</strain>
    </source>
</reference>
<comment type="subunit">
    <text evidence="11">Homodimer.</text>
</comment>
<comment type="function">
    <text evidence="11">Participates actively in the response to hyperosmotic and heat shock by preventing the aggregation of stress-denatured proteins and by disaggregating proteins, also in an autonomous, DnaK-independent fashion. Unfolded proteins bind initially to DnaJ; upon interaction with the DnaJ-bound protein, DnaK hydrolyzes its bound ATP, resulting in the formation of a stable complex. GrpE releases ADP from DnaK; ATP binding to DnaK triggers the release of the substrate protein, thus completing the reaction cycle. Several rounds of ATP-dependent interactions between DnaJ, DnaK and GrpE are required for fully efficient folding. Also involved, together with DnaK and GrpE, in the DNA replication of plasmids through activation of initiation proteins.</text>
</comment>
<dbReference type="GO" id="GO:0031072">
    <property type="term" value="F:heat shock protein binding"/>
    <property type="evidence" value="ECO:0007669"/>
    <property type="project" value="InterPro"/>
</dbReference>
<gene>
    <name evidence="11 16" type="primary">dnaJ</name>
    <name evidence="16" type="ORF">HF295_01250</name>
</gene>
<evidence type="ECO:0000256" key="10">
    <source>
        <dbReference type="ARBA" id="ARBA00067609"/>
    </source>
</evidence>
<sequence>MSKRDYYEVLGLDKSASADDIKKAYRKLAKKYHPDVSTEKDAESKFKEVQEAYDVLSDDQKKAQYDQFGHEAPGGGFGQGGFGGGFGDFDFSDIFSSFFGGGASRQRSTRNSPRKGSDIRRVMNISFEDSVFGKSEKISIPVYDECHVCHGSGAESDKDIKTCSQCHGQGTVIVEQQTIFGMSRTQTTCPKCGGTGKEIKNKCSNCHGEGVERVTKNVEVKVPAGIDNNQHIRLAGYGNKGQNGGPNGDLYILIKVNPSDIFTRQGDDIIITHPITFSQAALGDEIKVKTPYGDVMLKIPAGTQSDSKFRLRGKGMTNVRTKQKGDQHVIVEVVTPKKLSPEQKKLFEQLSKVEDKPNDNPSIWEKFKSNFSK</sequence>
<dbReference type="PROSITE" id="PS00636">
    <property type="entry name" value="DNAJ_1"/>
    <property type="match status" value="1"/>
</dbReference>
<dbReference type="CDD" id="cd10747">
    <property type="entry name" value="DnaJ_C"/>
    <property type="match status" value="1"/>
</dbReference>
<keyword evidence="6 11" id="KW-0862">Zinc</keyword>
<dbReference type="InterPro" id="IPR036869">
    <property type="entry name" value="J_dom_sf"/>
</dbReference>
<dbReference type="GO" id="GO:0005737">
    <property type="term" value="C:cytoplasm"/>
    <property type="evidence" value="ECO:0007669"/>
    <property type="project" value="UniProtKB-SubCell"/>
</dbReference>
<evidence type="ECO:0000256" key="12">
    <source>
        <dbReference type="PROSITE-ProRule" id="PRU00546"/>
    </source>
</evidence>
<dbReference type="NCBIfam" id="NF008035">
    <property type="entry name" value="PRK10767.1"/>
    <property type="match status" value="1"/>
</dbReference>
<dbReference type="FunFam" id="1.10.287.110:FF:000031">
    <property type="entry name" value="Molecular chaperone DnaJ"/>
    <property type="match status" value="1"/>
</dbReference>
<dbReference type="Proteomes" id="UP000512167">
    <property type="component" value="Chromosome"/>
</dbReference>
<feature type="binding site" evidence="11">
    <location>
        <position position="203"/>
    </location>
    <ligand>
        <name>Zn(2+)</name>
        <dbReference type="ChEBI" id="CHEBI:29105"/>
        <label>1</label>
    </ligand>
</feature>
<keyword evidence="7 11" id="KW-0346">Stress response</keyword>
<evidence type="ECO:0000256" key="3">
    <source>
        <dbReference type="ARBA" id="ARBA00022723"/>
    </source>
</evidence>
<dbReference type="Pfam" id="PF01556">
    <property type="entry name" value="DnaJ_C"/>
    <property type="match status" value="1"/>
</dbReference>
<dbReference type="SUPFAM" id="SSF46565">
    <property type="entry name" value="Chaperone J-domain"/>
    <property type="match status" value="1"/>
</dbReference>
<feature type="repeat" description="CXXCXGXG motif" evidence="11">
    <location>
        <begin position="146"/>
        <end position="153"/>
    </location>
</feature>
<dbReference type="RefSeq" id="WP_312032033.1">
    <property type="nucleotide sequence ID" value="NZ_CP051151.1"/>
</dbReference>
<dbReference type="GO" id="GO:0042026">
    <property type="term" value="P:protein refolding"/>
    <property type="evidence" value="ECO:0007669"/>
    <property type="project" value="TreeGrafter"/>
</dbReference>
<dbReference type="Pfam" id="PF00226">
    <property type="entry name" value="DnaJ"/>
    <property type="match status" value="1"/>
</dbReference>